<protein>
    <submittedName>
        <fullName evidence="2">Glycosyltransferase</fullName>
    </submittedName>
</protein>
<dbReference type="RefSeq" id="WP_182923097.1">
    <property type="nucleotide sequence ID" value="NZ_WNXD01000002.1"/>
</dbReference>
<reference evidence="2" key="1">
    <citation type="submission" date="2019-11" db="EMBL/GenBank/DDBJ databases">
        <title>Description of Pedobacter sp. LMG 31464T.</title>
        <authorList>
            <person name="Carlier A."/>
            <person name="Qi S."/>
            <person name="Vandamme P."/>
        </authorList>
    </citation>
    <scope>NUCLEOTIDE SEQUENCE</scope>
    <source>
        <strain evidence="2">LMG 31464</strain>
    </source>
</reference>
<dbReference type="Proteomes" id="UP000601055">
    <property type="component" value="Unassembled WGS sequence"/>
</dbReference>
<sequence>MPLVSIALCTYNGEKYLVEQLDTLVKQDYPELEVIVVDDGSKDQTVAILKQYESVYPFFKVYQNEQNLGYTKNFEKAISLCNGDFIALSDQDDSWELDKISLMIREIKDNLLLYHDSEFMTEEGISLNRKISDVRNFYAGEDSRVFLLENCVSGHAILFKKELLNFIGDFDKSSFHDWWLVYVASNHGKIGFINNCLVKYRQHTDANTNILGLKRDSTKKRDALLQIEKEYHRIKFFTEYEFNNFQPFKTKLLELYSSRMESYFSFSLTFFIYQHRAQLLFIKKKSALSKINFIVRYAWGYKLKAILG</sequence>
<dbReference type="AlphaFoldDB" id="A0A923IXK9"/>
<keyword evidence="3" id="KW-1185">Reference proteome</keyword>
<dbReference type="InterPro" id="IPR029044">
    <property type="entry name" value="Nucleotide-diphossugar_trans"/>
</dbReference>
<dbReference type="Pfam" id="PF00535">
    <property type="entry name" value="Glycos_transf_2"/>
    <property type="match status" value="1"/>
</dbReference>
<dbReference type="EMBL" id="WNXD01000002">
    <property type="protein sequence ID" value="MBB2146442.1"/>
    <property type="molecule type" value="Genomic_DNA"/>
</dbReference>
<evidence type="ECO:0000259" key="1">
    <source>
        <dbReference type="Pfam" id="PF00535"/>
    </source>
</evidence>
<dbReference type="CDD" id="cd04196">
    <property type="entry name" value="GT_2_like_d"/>
    <property type="match status" value="1"/>
</dbReference>
<evidence type="ECO:0000313" key="2">
    <source>
        <dbReference type="EMBL" id="MBB2146442.1"/>
    </source>
</evidence>
<dbReference type="SUPFAM" id="SSF53448">
    <property type="entry name" value="Nucleotide-diphospho-sugar transferases"/>
    <property type="match status" value="1"/>
</dbReference>
<dbReference type="GO" id="GO:0016758">
    <property type="term" value="F:hexosyltransferase activity"/>
    <property type="evidence" value="ECO:0007669"/>
    <property type="project" value="UniProtKB-ARBA"/>
</dbReference>
<dbReference type="InterPro" id="IPR001173">
    <property type="entry name" value="Glyco_trans_2-like"/>
</dbReference>
<evidence type="ECO:0000313" key="3">
    <source>
        <dbReference type="Proteomes" id="UP000601055"/>
    </source>
</evidence>
<comment type="caution">
    <text evidence="2">The sequence shown here is derived from an EMBL/GenBank/DDBJ whole genome shotgun (WGS) entry which is preliminary data.</text>
</comment>
<accession>A0A923IXK9</accession>
<dbReference type="PANTHER" id="PTHR22916:SF3">
    <property type="entry name" value="UDP-GLCNAC:BETAGAL BETA-1,3-N-ACETYLGLUCOSAMINYLTRANSFERASE-LIKE PROTEIN 1"/>
    <property type="match status" value="1"/>
</dbReference>
<gene>
    <name evidence="2" type="ORF">GM921_13150</name>
</gene>
<proteinExistence type="predicted"/>
<organism evidence="2 3">
    <name type="scientific">Pedobacter planticolens</name>
    <dbReference type="NCBI Taxonomy" id="2679964"/>
    <lineage>
        <taxon>Bacteria</taxon>
        <taxon>Pseudomonadati</taxon>
        <taxon>Bacteroidota</taxon>
        <taxon>Sphingobacteriia</taxon>
        <taxon>Sphingobacteriales</taxon>
        <taxon>Sphingobacteriaceae</taxon>
        <taxon>Pedobacter</taxon>
    </lineage>
</organism>
<dbReference type="PANTHER" id="PTHR22916">
    <property type="entry name" value="GLYCOSYLTRANSFERASE"/>
    <property type="match status" value="1"/>
</dbReference>
<dbReference type="Gene3D" id="3.90.550.10">
    <property type="entry name" value="Spore Coat Polysaccharide Biosynthesis Protein SpsA, Chain A"/>
    <property type="match status" value="1"/>
</dbReference>
<name>A0A923IXK9_9SPHI</name>
<feature type="domain" description="Glycosyltransferase 2-like" evidence="1">
    <location>
        <begin position="5"/>
        <end position="164"/>
    </location>
</feature>